<dbReference type="Proteomes" id="UP000193411">
    <property type="component" value="Unassembled WGS sequence"/>
</dbReference>
<gene>
    <name evidence="2" type="ORF">BCR44DRAFT_1438244</name>
</gene>
<evidence type="ECO:0000313" key="2">
    <source>
        <dbReference type="EMBL" id="ORZ33565.1"/>
    </source>
</evidence>
<dbReference type="EMBL" id="MCFL01000035">
    <property type="protein sequence ID" value="ORZ33565.1"/>
    <property type="molecule type" value="Genomic_DNA"/>
</dbReference>
<reference evidence="2 3" key="1">
    <citation type="submission" date="2016-07" db="EMBL/GenBank/DDBJ databases">
        <title>Pervasive Adenine N6-methylation of Active Genes in Fungi.</title>
        <authorList>
            <consortium name="DOE Joint Genome Institute"/>
            <person name="Mondo S.J."/>
            <person name="Dannebaum R.O."/>
            <person name="Kuo R.C."/>
            <person name="Labutti K."/>
            <person name="Haridas S."/>
            <person name="Kuo A."/>
            <person name="Salamov A."/>
            <person name="Ahrendt S.R."/>
            <person name="Lipzen A."/>
            <person name="Sullivan W."/>
            <person name="Andreopoulos W.B."/>
            <person name="Clum A."/>
            <person name="Lindquist E."/>
            <person name="Daum C."/>
            <person name="Ramamoorthy G.K."/>
            <person name="Gryganskyi A."/>
            <person name="Culley D."/>
            <person name="Magnuson J.K."/>
            <person name="James T.Y."/>
            <person name="O'Malley M.A."/>
            <person name="Stajich J.E."/>
            <person name="Spatafora J.W."/>
            <person name="Visel A."/>
            <person name="Grigoriev I.V."/>
        </authorList>
    </citation>
    <scope>NUCLEOTIDE SEQUENCE [LARGE SCALE GENOMIC DNA]</scope>
    <source>
        <strain evidence="2 3">PL171</strain>
    </source>
</reference>
<proteinExistence type="predicted"/>
<feature type="region of interest" description="Disordered" evidence="1">
    <location>
        <begin position="45"/>
        <end position="76"/>
    </location>
</feature>
<keyword evidence="3" id="KW-1185">Reference proteome</keyword>
<dbReference type="AlphaFoldDB" id="A0A1Y2HG96"/>
<evidence type="ECO:0000313" key="3">
    <source>
        <dbReference type="Proteomes" id="UP000193411"/>
    </source>
</evidence>
<protein>
    <submittedName>
        <fullName evidence="2">Uncharacterized protein</fullName>
    </submittedName>
</protein>
<evidence type="ECO:0000256" key="1">
    <source>
        <dbReference type="SAM" id="MobiDB-lite"/>
    </source>
</evidence>
<name>A0A1Y2HG96_9FUNG</name>
<accession>A0A1Y2HG96</accession>
<organism evidence="2 3">
    <name type="scientific">Catenaria anguillulae PL171</name>
    <dbReference type="NCBI Taxonomy" id="765915"/>
    <lineage>
        <taxon>Eukaryota</taxon>
        <taxon>Fungi</taxon>
        <taxon>Fungi incertae sedis</taxon>
        <taxon>Blastocladiomycota</taxon>
        <taxon>Blastocladiomycetes</taxon>
        <taxon>Blastocladiales</taxon>
        <taxon>Catenariaceae</taxon>
        <taxon>Catenaria</taxon>
    </lineage>
</organism>
<sequence length="106" mass="11845">MGRATTMIWVKLRKTMRNSTSVYLKSFATATRPFATDREPRAARLHATPSKTRPTCPWPLATNSAATDSPTRKMKTTARKAMRILSLMTTWLQAASMFPSSNHVGM</sequence>
<comment type="caution">
    <text evidence="2">The sequence shown here is derived from an EMBL/GenBank/DDBJ whole genome shotgun (WGS) entry which is preliminary data.</text>
</comment>